<evidence type="ECO:0000313" key="1">
    <source>
        <dbReference type="EMBL" id="JAH27661.1"/>
    </source>
</evidence>
<protein>
    <submittedName>
        <fullName evidence="1">Uncharacterized protein</fullName>
    </submittedName>
</protein>
<proteinExistence type="predicted"/>
<dbReference type="EMBL" id="GBXM01080916">
    <property type="protein sequence ID" value="JAH27661.1"/>
    <property type="molecule type" value="Transcribed_RNA"/>
</dbReference>
<accession>A0A0E9RES8</accession>
<dbReference type="AlphaFoldDB" id="A0A0E9RES8"/>
<reference evidence="1" key="2">
    <citation type="journal article" date="2015" name="Fish Shellfish Immunol.">
        <title>Early steps in the European eel (Anguilla anguilla)-Vibrio vulnificus interaction in the gills: Role of the RtxA13 toxin.</title>
        <authorList>
            <person name="Callol A."/>
            <person name="Pajuelo D."/>
            <person name="Ebbesson L."/>
            <person name="Teles M."/>
            <person name="MacKenzie S."/>
            <person name="Amaro C."/>
        </authorList>
    </citation>
    <scope>NUCLEOTIDE SEQUENCE</scope>
</reference>
<organism evidence="1">
    <name type="scientific">Anguilla anguilla</name>
    <name type="common">European freshwater eel</name>
    <name type="synonym">Muraena anguilla</name>
    <dbReference type="NCBI Taxonomy" id="7936"/>
    <lineage>
        <taxon>Eukaryota</taxon>
        <taxon>Metazoa</taxon>
        <taxon>Chordata</taxon>
        <taxon>Craniata</taxon>
        <taxon>Vertebrata</taxon>
        <taxon>Euteleostomi</taxon>
        <taxon>Actinopterygii</taxon>
        <taxon>Neopterygii</taxon>
        <taxon>Teleostei</taxon>
        <taxon>Anguilliformes</taxon>
        <taxon>Anguillidae</taxon>
        <taxon>Anguilla</taxon>
    </lineage>
</organism>
<reference evidence="1" key="1">
    <citation type="submission" date="2014-11" db="EMBL/GenBank/DDBJ databases">
        <authorList>
            <person name="Amaro Gonzalez C."/>
        </authorList>
    </citation>
    <scope>NUCLEOTIDE SEQUENCE</scope>
</reference>
<sequence length="49" mass="5840">MIYTVKLELWAHVPSLLFSRFQILKSGFMLILWLNEHSKCKKKVTAWGF</sequence>
<name>A0A0E9RES8_ANGAN</name>